<keyword evidence="7 10" id="KW-0378">Hydrolase</keyword>
<dbReference type="AlphaFoldDB" id="A0A212UHM8"/>
<dbReference type="Pfam" id="PF14310">
    <property type="entry name" value="Fn3-like"/>
    <property type="match status" value="1"/>
</dbReference>
<dbReference type="InterPro" id="IPR019800">
    <property type="entry name" value="Glyco_hydro_3_AS"/>
</dbReference>
<dbReference type="InterPro" id="IPR002772">
    <property type="entry name" value="Glyco_hydro_3_C"/>
</dbReference>
<keyword evidence="8 10" id="KW-0326">Glycosidase</keyword>
<dbReference type="RefSeq" id="WP_088845662.1">
    <property type="nucleotide sequence ID" value="NZ_FYEW01000004.1"/>
</dbReference>
<evidence type="ECO:0000256" key="7">
    <source>
        <dbReference type="ARBA" id="ARBA00022801"/>
    </source>
</evidence>
<evidence type="ECO:0000256" key="6">
    <source>
        <dbReference type="ARBA" id="ARBA00022764"/>
    </source>
</evidence>
<evidence type="ECO:0000256" key="3">
    <source>
        <dbReference type="ARBA" id="ARBA00005336"/>
    </source>
</evidence>
<comment type="catalytic activity">
    <reaction evidence="1">
        <text>Hydrolysis of terminal, non-reducing beta-D-glucosyl residues with release of beta-D-glucose.</text>
        <dbReference type="EC" id="3.2.1.21"/>
    </reaction>
</comment>
<dbReference type="Proteomes" id="UP000198131">
    <property type="component" value="Unassembled WGS sequence"/>
</dbReference>
<dbReference type="GO" id="GO:0042597">
    <property type="term" value="C:periplasmic space"/>
    <property type="evidence" value="ECO:0007669"/>
    <property type="project" value="UniProtKB-SubCell"/>
</dbReference>
<comment type="similarity">
    <text evidence="3 10">Belongs to the glycosyl hydrolase 3 family.</text>
</comment>
<dbReference type="InterPro" id="IPR017853">
    <property type="entry name" value="GH"/>
</dbReference>
<evidence type="ECO:0000256" key="1">
    <source>
        <dbReference type="ARBA" id="ARBA00000448"/>
    </source>
</evidence>
<dbReference type="PANTHER" id="PTHR30620">
    <property type="entry name" value="PERIPLASMIC BETA-GLUCOSIDASE-RELATED"/>
    <property type="match status" value="1"/>
</dbReference>
<dbReference type="Gene3D" id="3.20.20.300">
    <property type="entry name" value="Glycoside hydrolase, family 3, N-terminal domain"/>
    <property type="match status" value="1"/>
</dbReference>
<dbReference type="SUPFAM" id="SSF51445">
    <property type="entry name" value="(Trans)glycosidases"/>
    <property type="match status" value="1"/>
</dbReference>
<dbReference type="PRINTS" id="PR00133">
    <property type="entry name" value="GLHYDRLASE3"/>
</dbReference>
<reference evidence="13" key="1">
    <citation type="submission" date="2017-06" db="EMBL/GenBank/DDBJ databases">
        <authorList>
            <person name="Varghese N."/>
            <person name="Submissions S."/>
        </authorList>
    </citation>
    <scope>NUCLEOTIDE SEQUENCE [LARGE SCALE GENOMIC DNA]</scope>
    <source>
        <strain evidence="13">DSM 11116</strain>
    </source>
</reference>
<feature type="domain" description="Fibronectin type III-like" evidence="11">
    <location>
        <begin position="668"/>
        <end position="737"/>
    </location>
</feature>
<dbReference type="FunFam" id="2.60.40.10:FF:000495">
    <property type="entry name" value="Periplasmic beta-glucosidase"/>
    <property type="match status" value="1"/>
</dbReference>
<dbReference type="InterPro" id="IPR036881">
    <property type="entry name" value="Glyco_hydro_3_C_sf"/>
</dbReference>
<dbReference type="FunFam" id="3.40.50.1700:FF:000004">
    <property type="entry name" value="Periplasmic beta-glucosidase"/>
    <property type="match status" value="1"/>
</dbReference>
<proteinExistence type="inferred from homology"/>
<dbReference type="GO" id="GO:0008422">
    <property type="term" value="F:beta-glucosidase activity"/>
    <property type="evidence" value="ECO:0007669"/>
    <property type="project" value="UniProtKB-EC"/>
</dbReference>
<keyword evidence="5" id="KW-0732">Signal</keyword>
<dbReference type="InterPro" id="IPR026891">
    <property type="entry name" value="Fn3-like"/>
</dbReference>
<dbReference type="Pfam" id="PF01915">
    <property type="entry name" value="Glyco_hydro_3_C"/>
    <property type="match status" value="1"/>
</dbReference>
<evidence type="ECO:0000256" key="10">
    <source>
        <dbReference type="RuleBase" id="RU361161"/>
    </source>
</evidence>
<dbReference type="PANTHER" id="PTHR30620:SF16">
    <property type="entry name" value="LYSOSOMAL BETA GLUCOSIDASE"/>
    <property type="match status" value="1"/>
</dbReference>
<dbReference type="SUPFAM" id="SSF52279">
    <property type="entry name" value="Beta-D-glucan exohydrolase, C-terminal domain"/>
    <property type="match status" value="1"/>
</dbReference>
<comment type="subcellular location">
    <subcellularLocation>
        <location evidence="2">Periplasm</location>
    </subcellularLocation>
</comment>
<evidence type="ECO:0000256" key="4">
    <source>
        <dbReference type="ARBA" id="ARBA00012744"/>
    </source>
</evidence>
<dbReference type="EMBL" id="FYEW01000004">
    <property type="protein sequence ID" value="SNC77680.1"/>
    <property type="molecule type" value="Genomic_DNA"/>
</dbReference>
<evidence type="ECO:0000259" key="11">
    <source>
        <dbReference type="SMART" id="SM01217"/>
    </source>
</evidence>
<evidence type="ECO:0000313" key="13">
    <source>
        <dbReference type="Proteomes" id="UP000198131"/>
    </source>
</evidence>
<dbReference type="InterPro" id="IPR036962">
    <property type="entry name" value="Glyco_hydro_3_N_sf"/>
</dbReference>
<dbReference type="GO" id="GO:0009251">
    <property type="term" value="P:glucan catabolic process"/>
    <property type="evidence" value="ECO:0007669"/>
    <property type="project" value="TreeGrafter"/>
</dbReference>
<keyword evidence="6" id="KW-0574">Periplasm</keyword>
<dbReference type="Gene3D" id="3.40.50.1700">
    <property type="entry name" value="Glycoside hydrolase family 3 C-terminal domain"/>
    <property type="match status" value="1"/>
</dbReference>
<name>A0A212UHM8_9BACT</name>
<dbReference type="OrthoDB" id="9805821at2"/>
<sequence>MLYRSAKPLLVLGALLLGAGPHGLAQKKAAALASVEQRVAALLQQMTLEEKVGQLVQYSGRELTGPASNRKTDLLNSIREGRVGSMLNVKGVADTRAIQAEALKSRLHIPLLFGLDVIHGYQTVFPVPLGEAASWDLAAIRLSAHVAAREAAASGIHWTFAPMVDVGRDPRWGRVMEGAGEDTYLGSQIARARVLGFQGEQLGSTDAIMACAKHFAAYGAAIAGRDYNAVDMSEQQLWETYLPPFKAAADAGVATFMNSFNTLNGVPATASAHLQRDILKGQWNYPGFVVSDWGSIREMVPWGYAPSVVEAAQAAMTAGNDMDMENDAYGPHLAQLVQSGQVPAAQVDDAVRRILRKKFELGLFDDPYKFSDLKREKQVLRDPSHRQAAREVARKSMVLLKNENHALPLGPQQRTIALIGPLAKAKRDLAGSWTVMADTTQIVSPWDGLTERAGKKARVLYARGAEVTGTSRAGFEQAVATARQADVVVLCLGETWDMTGEAKSRADISLPGAQQELFAALKATGKPVVVVLMAGRPLIFNTIAEQADAILYAWFPGSEGGHALADVLYGDYNPAGKLPSTFPRSVGQLPLSYQQYNTGRPVTNPKNITYRSAYIDELNTPRYAFGHGLSYTSFRYADLQLSQPTMRATDKVQVQFRLTNTGPVAGEEVMQLYLRDLVSSVVRPVKELKDFRKVLLGPGQSQIISFTIDQDKLAFYNAQLQRVAEPGEFQLMIGSSSDDIRLESKLVLAP</sequence>
<evidence type="ECO:0000256" key="5">
    <source>
        <dbReference type="ARBA" id="ARBA00022729"/>
    </source>
</evidence>
<dbReference type="InterPro" id="IPR051915">
    <property type="entry name" value="Cellulose_Degrad_GH3"/>
</dbReference>
<dbReference type="Gene3D" id="2.60.40.10">
    <property type="entry name" value="Immunoglobulins"/>
    <property type="match status" value="1"/>
</dbReference>
<evidence type="ECO:0000256" key="9">
    <source>
        <dbReference type="ARBA" id="ARBA00067498"/>
    </source>
</evidence>
<protein>
    <recommendedName>
        <fullName evidence="9">Periplasmic beta-glucosidase</fullName>
        <ecNumber evidence="4">3.2.1.21</ecNumber>
    </recommendedName>
</protein>
<keyword evidence="13" id="KW-1185">Reference proteome</keyword>
<organism evidence="12 13">
    <name type="scientific">Hymenobacter gelipurpurascens</name>
    <dbReference type="NCBI Taxonomy" id="89968"/>
    <lineage>
        <taxon>Bacteria</taxon>
        <taxon>Pseudomonadati</taxon>
        <taxon>Bacteroidota</taxon>
        <taxon>Cytophagia</taxon>
        <taxon>Cytophagales</taxon>
        <taxon>Hymenobacteraceae</taxon>
        <taxon>Hymenobacter</taxon>
    </lineage>
</organism>
<dbReference type="FunFam" id="3.20.20.300:FF:000005">
    <property type="entry name" value="Periplasmic beta-glucosidase"/>
    <property type="match status" value="1"/>
</dbReference>
<dbReference type="PROSITE" id="PS00775">
    <property type="entry name" value="GLYCOSYL_HYDROL_F3"/>
    <property type="match status" value="1"/>
</dbReference>
<dbReference type="InterPro" id="IPR013783">
    <property type="entry name" value="Ig-like_fold"/>
</dbReference>
<evidence type="ECO:0000313" key="12">
    <source>
        <dbReference type="EMBL" id="SNC77680.1"/>
    </source>
</evidence>
<accession>A0A212UHM8</accession>
<dbReference type="SMART" id="SM01217">
    <property type="entry name" value="Fn3_like"/>
    <property type="match status" value="1"/>
</dbReference>
<evidence type="ECO:0000256" key="2">
    <source>
        <dbReference type="ARBA" id="ARBA00004418"/>
    </source>
</evidence>
<dbReference type="Pfam" id="PF00933">
    <property type="entry name" value="Glyco_hydro_3"/>
    <property type="match status" value="1"/>
</dbReference>
<dbReference type="InterPro" id="IPR001764">
    <property type="entry name" value="Glyco_hydro_3_N"/>
</dbReference>
<dbReference type="EC" id="3.2.1.21" evidence="4"/>
<evidence type="ECO:0000256" key="8">
    <source>
        <dbReference type="ARBA" id="ARBA00023295"/>
    </source>
</evidence>
<gene>
    <name evidence="12" type="ORF">SAMN06265337_4280</name>
</gene>